<protein>
    <recommendedName>
        <fullName evidence="3">diguanylate cyclase</fullName>
        <ecNumber evidence="3">2.7.7.65</ecNumber>
    </recommendedName>
</protein>
<dbReference type="Proteomes" id="UP000295375">
    <property type="component" value="Unassembled WGS sequence"/>
</dbReference>
<dbReference type="InterPro" id="IPR029787">
    <property type="entry name" value="Nucleotide_cyclase"/>
</dbReference>
<name>A0A4V3D7A0_9GAMM</name>
<dbReference type="GO" id="GO:1902201">
    <property type="term" value="P:negative regulation of bacterial-type flagellum-dependent cell motility"/>
    <property type="evidence" value="ECO:0007669"/>
    <property type="project" value="TreeGrafter"/>
</dbReference>
<dbReference type="SUPFAM" id="SSF55785">
    <property type="entry name" value="PYP-like sensor domain (PAS domain)"/>
    <property type="match status" value="1"/>
</dbReference>
<dbReference type="Gene3D" id="3.30.70.270">
    <property type="match status" value="1"/>
</dbReference>
<dbReference type="GO" id="GO:0052621">
    <property type="term" value="F:diguanylate cyclase activity"/>
    <property type="evidence" value="ECO:0007669"/>
    <property type="project" value="UniProtKB-EC"/>
</dbReference>
<feature type="coiled-coil region" evidence="5">
    <location>
        <begin position="141"/>
        <end position="171"/>
    </location>
</feature>
<dbReference type="InterPro" id="IPR035965">
    <property type="entry name" value="PAS-like_dom_sf"/>
</dbReference>
<dbReference type="PANTHER" id="PTHR45138:SF9">
    <property type="entry name" value="DIGUANYLATE CYCLASE DGCM-RELATED"/>
    <property type="match status" value="1"/>
</dbReference>
<dbReference type="InterPro" id="IPR050469">
    <property type="entry name" value="Diguanylate_Cyclase"/>
</dbReference>
<evidence type="ECO:0000256" key="1">
    <source>
        <dbReference type="ARBA" id="ARBA00001946"/>
    </source>
</evidence>
<dbReference type="CDD" id="cd01949">
    <property type="entry name" value="GGDEF"/>
    <property type="match status" value="1"/>
</dbReference>
<dbReference type="PROSITE" id="PS50887">
    <property type="entry name" value="GGDEF"/>
    <property type="match status" value="1"/>
</dbReference>
<dbReference type="AlphaFoldDB" id="A0A4V3D7A0"/>
<dbReference type="Pfam" id="PF08447">
    <property type="entry name" value="PAS_3"/>
    <property type="match status" value="1"/>
</dbReference>
<dbReference type="CDD" id="cd00130">
    <property type="entry name" value="PAS"/>
    <property type="match status" value="1"/>
</dbReference>
<comment type="catalytic activity">
    <reaction evidence="4">
        <text>2 GTP = 3',3'-c-di-GMP + 2 diphosphate</text>
        <dbReference type="Rhea" id="RHEA:24898"/>
        <dbReference type="ChEBI" id="CHEBI:33019"/>
        <dbReference type="ChEBI" id="CHEBI:37565"/>
        <dbReference type="ChEBI" id="CHEBI:58805"/>
        <dbReference type="EC" id="2.7.7.65"/>
    </reaction>
</comment>
<comment type="cofactor">
    <cofactor evidence="1">
        <name>Mg(2+)</name>
        <dbReference type="ChEBI" id="CHEBI:18420"/>
    </cofactor>
</comment>
<proteinExistence type="predicted"/>
<dbReference type="Gene3D" id="3.30.450.20">
    <property type="entry name" value="PAS domain"/>
    <property type="match status" value="1"/>
</dbReference>
<evidence type="ECO:0000256" key="3">
    <source>
        <dbReference type="ARBA" id="ARBA00012528"/>
    </source>
</evidence>
<reference evidence="7 8" key="1">
    <citation type="submission" date="2019-03" db="EMBL/GenBank/DDBJ databases">
        <title>Genomic Encyclopedia of Type Strains, Phase IV (KMG-IV): sequencing the most valuable type-strain genomes for metagenomic binning, comparative biology and taxonomic classification.</title>
        <authorList>
            <person name="Goeker M."/>
        </authorList>
    </citation>
    <scope>NUCLEOTIDE SEQUENCE [LARGE SCALE GENOMIC DNA]</scope>
    <source>
        <strain evidence="7 8">DSM 103792</strain>
    </source>
</reference>
<dbReference type="InterPro" id="IPR043128">
    <property type="entry name" value="Rev_trsase/Diguanyl_cyclase"/>
</dbReference>
<evidence type="ECO:0000313" key="7">
    <source>
        <dbReference type="EMBL" id="TDQ47087.1"/>
    </source>
</evidence>
<evidence type="ECO:0000256" key="4">
    <source>
        <dbReference type="ARBA" id="ARBA00034247"/>
    </source>
</evidence>
<evidence type="ECO:0000313" key="8">
    <source>
        <dbReference type="Proteomes" id="UP000295375"/>
    </source>
</evidence>
<comment type="caution">
    <text evidence="7">The sequence shown here is derived from an EMBL/GenBank/DDBJ whole genome shotgun (WGS) entry which is preliminary data.</text>
</comment>
<keyword evidence="5" id="KW-0175">Coiled coil</keyword>
<keyword evidence="8" id="KW-1185">Reference proteome</keyword>
<accession>A0A4V3D7A0</accession>
<evidence type="ECO:0000256" key="2">
    <source>
        <dbReference type="ARBA" id="ARBA00004533"/>
    </source>
</evidence>
<evidence type="ECO:0000256" key="5">
    <source>
        <dbReference type="SAM" id="Coils"/>
    </source>
</evidence>
<dbReference type="NCBIfam" id="TIGR00254">
    <property type="entry name" value="GGDEF"/>
    <property type="match status" value="1"/>
</dbReference>
<dbReference type="PANTHER" id="PTHR45138">
    <property type="entry name" value="REGULATORY COMPONENTS OF SENSORY TRANSDUCTION SYSTEM"/>
    <property type="match status" value="1"/>
</dbReference>
<dbReference type="Pfam" id="PF00990">
    <property type="entry name" value="GGDEF"/>
    <property type="match status" value="1"/>
</dbReference>
<dbReference type="InterPro" id="IPR000160">
    <property type="entry name" value="GGDEF_dom"/>
</dbReference>
<gene>
    <name evidence="7" type="ORF">EV696_11115</name>
</gene>
<dbReference type="EC" id="2.7.7.65" evidence="3"/>
<dbReference type="FunFam" id="3.30.70.270:FF:000001">
    <property type="entry name" value="Diguanylate cyclase domain protein"/>
    <property type="match status" value="1"/>
</dbReference>
<dbReference type="InterPro" id="IPR000014">
    <property type="entry name" value="PAS"/>
</dbReference>
<organism evidence="7 8">
    <name type="scientific">Permianibacter aggregans</name>
    <dbReference type="NCBI Taxonomy" id="1510150"/>
    <lineage>
        <taxon>Bacteria</taxon>
        <taxon>Pseudomonadati</taxon>
        <taxon>Pseudomonadota</taxon>
        <taxon>Gammaproteobacteria</taxon>
        <taxon>Pseudomonadales</taxon>
        <taxon>Pseudomonadaceae</taxon>
        <taxon>Permianibacter</taxon>
    </lineage>
</organism>
<dbReference type="EMBL" id="SNYM01000011">
    <property type="protein sequence ID" value="TDQ47087.1"/>
    <property type="molecule type" value="Genomic_DNA"/>
</dbReference>
<dbReference type="SUPFAM" id="SSF55073">
    <property type="entry name" value="Nucleotide cyclase"/>
    <property type="match status" value="1"/>
</dbReference>
<evidence type="ECO:0000259" key="6">
    <source>
        <dbReference type="PROSITE" id="PS50887"/>
    </source>
</evidence>
<dbReference type="InterPro" id="IPR013655">
    <property type="entry name" value="PAS_fold_3"/>
</dbReference>
<sequence length="339" mass="38038">MNAVDKPISNHETEVIRERLELALEAAGLDLWENDLISGVVTKKASKVFAELGYSEAEGAALVEDIFRIVHPDDVDLLKTAVADHLSGKTAQYRSEFRVKAKNGTWIWYGNYGRIMDAGKPDGGRRLIGVTFNIHERKCREQEIELMNRQLQDQNQLLERANEQLLTLAITDSLTGIYNRRKFIEAGESEFHRAHRQQTGLSLLMLDVDNFKEVNDTWGHAAGDAALRAIAAVCRLSVRHQVDTLARIGGEEFGIVLPQVNLDEAFNMAERLRRSVAEMPMPGEPGEFDQLRCSVSIGVVSMSEQWQSFEHMLQHADKALYLAKQSGRNTVRAVQQGSP</sequence>
<dbReference type="SMART" id="SM00267">
    <property type="entry name" value="GGDEF"/>
    <property type="match status" value="1"/>
</dbReference>
<dbReference type="GO" id="GO:0005886">
    <property type="term" value="C:plasma membrane"/>
    <property type="evidence" value="ECO:0007669"/>
    <property type="project" value="UniProtKB-SubCell"/>
</dbReference>
<comment type="subcellular location">
    <subcellularLocation>
        <location evidence="2">Cell inner membrane</location>
    </subcellularLocation>
</comment>
<feature type="domain" description="GGDEF" evidence="6">
    <location>
        <begin position="199"/>
        <end position="336"/>
    </location>
</feature>
<dbReference type="GO" id="GO:0043709">
    <property type="term" value="P:cell adhesion involved in single-species biofilm formation"/>
    <property type="evidence" value="ECO:0007669"/>
    <property type="project" value="TreeGrafter"/>
</dbReference>